<evidence type="ECO:0000313" key="2">
    <source>
        <dbReference type="EMBL" id="OGI63560.1"/>
    </source>
</evidence>
<evidence type="ECO:0000313" key="3">
    <source>
        <dbReference type="Proteomes" id="UP000177602"/>
    </source>
</evidence>
<proteinExistence type="predicted"/>
<protein>
    <recommendedName>
        <fullName evidence="4">Gluconeogenesis factor</fullName>
    </recommendedName>
</protein>
<dbReference type="AlphaFoldDB" id="A0A1F6V1K3"/>
<dbReference type="PANTHER" id="PTHR30135:SF3">
    <property type="entry name" value="GLUCONEOGENESIS FACTOR-RELATED"/>
    <property type="match status" value="1"/>
</dbReference>
<sequence length="319" mass="35852">MKHIVTIGGGTGSYTVLSGLKNLENVSLTALVSMADDGGSTGVLRKKWKVMPAGDVRQCLVALSNQEFLNHRIIYGFWGFFKGHKVGNIFLALLEKITGDFTRGLKILSFVFNAKGKIVPMTKDEAVLQVTFRGGKQIVGENNIDTASFPDEVEEISYTSSVKINPEAHKAILNADYIILGPGNLYCSLIPNFIVSGFKESLKESRAKIIFIMNLVNKQGHTMNWSTKKYIDFIEKYLGKNVDFYLINKEEFLKEQRERYSADAGEEIFIKEDYEDPRIIKGDLLLNKIFIQNTDDNVKRSLIRHDSIKLAKAIAKIIS</sequence>
<evidence type="ECO:0000256" key="1">
    <source>
        <dbReference type="ARBA" id="ARBA00022490"/>
    </source>
</evidence>
<keyword evidence="1" id="KW-0963">Cytoplasm</keyword>
<dbReference type="InterPro" id="IPR010119">
    <property type="entry name" value="Gluconeogen_factor"/>
</dbReference>
<dbReference type="EMBL" id="MFTN01000001">
    <property type="protein sequence ID" value="OGI63560.1"/>
    <property type="molecule type" value="Genomic_DNA"/>
</dbReference>
<comment type="caution">
    <text evidence="2">The sequence shown here is derived from an EMBL/GenBank/DDBJ whole genome shotgun (WGS) entry which is preliminary data.</text>
</comment>
<dbReference type="InterPro" id="IPR002882">
    <property type="entry name" value="CofD"/>
</dbReference>
<reference evidence="2 3" key="1">
    <citation type="journal article" date="2016" name="Nat. Commun.">
        <title>Thousands of microbial genomes shed light on interconnected biogeochemical processes in an aquifer system.</title>
        <authorList>
            <person name="Anantharaman K."/>
            <person name="Brown C.T."/>
            <person name="Hug L.A."/>
            <person name="Sharon I."/>
            <person name="Castelle C.J."/>
            <person name="Probst A.J."/>
            <person name="Thomas B.C."/>
            <person name="Singh A."/>
            <person name="Wilkins M.J."/>
            <person name="Karaoz U."/>
            <person name="Brodie E.L."/>
            <person name="Williams K.H."/>
            <person name="Hubbard S.S."/>
            <person name="Banfield J.F."/>
        </authorList>
    </citation>
    <scope>NUCLEOTIDE SEQUENCE [LARGE SCALE GENOMIC DNA]</scope>
</reference>
<dbReference type="STRING" id="1801737.A2818_01905"/>
<gene>
    <name evidence="2" type="ORF">A2818_01905</name>
</gene>
<dbReference type="Proteomes" id="UP000177602">
    <property type="component" value="Unassembled WGS sequence"/>
</dbReference>
<evidence type="ECO:0008006" key="4">
    <source>
        <dbReference type="Google" id="ProtNLM"/>
    </source>
</evidence>
<accession>A0A1F6V1K3</accession>
<dbReference type="SUPFAM" id="SSF142338">
    <property type="entry name" value="CofD-like"/>
    <property type="match status" value="1"/>
</dbReference>
<dbReference type="CDD" id="cd07187">
    <property type="entry name" value="YvcK_like"/>
    <property type="match status" value="1"/>
</dbReference>
<name>A0A1F6V1K3_9BACT</name>
<dbReference type="Gene3D" id="3.40.50.10680">
    <property type="entry name" value="CofD-like domains"/>
    <property type="match status" value="1"/>
</dbReference>
<dbReference type="PANTHER" id="PTHR30135">
    <property type="entry name" value="UNCHARACTERIZED PROTEIN YVCK-RELATED"/>
    <property type="match status" value="1"/>
</dbReference>
<dbReference type="GO" id="GO:0043743">
    <property type="term" value="F:LPPG:FO 2-phospho-L-lactate transferase activity"/>
    <property type="evidence" value="ECO:0007669"/>
    <property type="project" value="InterPro"/>
</dbReference>
<dbReference type="Pfam" id="PF01933">
    <property type="entry name" value="CofD"/>
    <property type="match status" value="1"/>
</dbReference>
<dbReference type="NCBIfam" id="TIGR01826">
    <property type="entry name" value="CofD_related"/>
    <property type="match status" value="1"/>
</dbReference>
<organism evidence="2 3">
    <name type="scientific">Candidatus Nomurabacteria bacterium RIFCSPHIGHO2_01_FULL_40_12</name>
    <dbReference type="NCBI Taxonomy" id="1801737"/>
    <lineage>
        <taxon>Bacteria</taxon>
        <taxon>Candidatus Nomuraibacteriota</taxon>
    </lineage>
</organism>
<dbReference type="InterPro" id="IPR038136">
    <property type="entry name" value="CofD-like_dom_sf"/>
</dbReference>